<sequence length="106" mass="12049">MDAQELLKKPIWQMTGEEFLSLSKFQKDNNTETPPKTNTISDKKLVYGIRGIANLLDCSIATANRIKKSGIIDEAIYQHNRKIVVDSEKALELFRDFSNNSKMATE</sequence>
<dbReference type="Pfam" id="PF12964">
    <property type="entry name" value="DUF3853"/>
    <property type="match status" value="1"/>
</dbReference>
<reference evidence="2" key="1">
    <citation type="submission" date="2018-11" db="EMBL/GenBank/DDBJ databases">
        <title>Proposal to divide the Flavobacteriaceae and reorganize its genera based on Amino Acid Identity values calculated from whole genome sequences.</title>
        <authorList>
            <person name="Nicholson A.C."/>
            <person name="Gulvik C.A."/>
            <person name="Whitney A.M."/>
            <person name="Sheth M."/>
            <person name="Batra D."/>
            <person name="Pryor J."/>
            <person name="Bernardet J.-F."/>
            <person name="Hugo C."/>
            <person name="Kampfer P."/>
            <person name="Newman J.D."/>
            <person name="McQuiston J.R."/>
        </authorList>
    </citation>
    <scope>NUCLEOTIDE SEQUENCE [LARGE SCALE GENOMIC DNA]</scope>
    <source>
        <strain evidence="2">H6466</strain>
    </source>
</reference>
<evidence type="ECO:0000313" key="2">
    <source>
        <dbReference type="Proteomes" id="UP000272316"/>
    </source>
</evidence>
<gene>
    <name evidence="1" type="ORF">EIB75_05585</name>
</gene>
<name>A0A3G8ZJR3_9FLAO</name>
<evidence type="ECO:0000313" key="1">
    <source>
        <dbReference type="EMBL" id="AZI54754.1"/>
    </source>
</evidence>
<dbReference type="AlphaFoldDB" id="A0A3G8ZJR3"/>
<proteinExistence type="predicted"/>
<accession>A0A3G8ZJR3</accession>
<protein>
    <submittedName>
        <fullName evidence="1">DUF3853 family protein</fullName>
    </submittedName>
</protein>
<dbReference type="KEGG" id="eva:EIB75_05585"/>
<dbReference type="Proteomes" id="UP000272316">
    <property type="component" value="Chromosome"/>
</dbReference>
<dbReference type="InterPro" id="IPR024363">
    <property type="entry name" value="DUF3853"/>
</dbReference>
<dbReference type="EMBL" id="CP034160">
    <property type="protein sequence ID" value="AZI54754.1"/>
    <property type="molecule type" value="Genomic_DNA"/>
</dbReference>
<dbReference type="RefSeq" id="WP_124986003.1">
    <property type="nucleotide sequence ID" value="NZ_CP034160.1"/>
</dbReference>
<organism evidence="1 2">
    <name type="scientific">Epilithonimonas vandammei</name>
    <dbReference type="NCBI Taxonomy" id="2487072"/>
    <lineage>
        <taxon>Bacteria</taxon>
        <taxon>Pseudomonadati</taxon>
        <taxon>Bacteroidota</taxon>
        <taxon>Flavobacteriia</taxon>
        <taxon>Flavobacteriales</taxon>
        <taxon>Weeksellaceae</taxon>
        <taxon>Chryseobacterium group</taxon>
        <taxon>Epilithonimonas</taxon>
    </lineage>
</organism>